<dbReference type="Gene3D" id="3.40.50.670">
    <property type="match status" value="1"/>
</dbReference>
<comment type="catalytic activity">
    <reaction evidence="1 13">
        <text>ATP-dependent breakage, passage and rejoining of double-stranded DNA.</text>
        <dbReference type="EC" id="5.6.2.2"/>
    </reaction>
</comment>
<comment type="similarity">
    <text evidence="4">Belongs to the peptidase C48 family.</text>
</comment>
<dbReference type="InterPro" id="IPR034157">
    <property type="entry name" value="TOPRIM_TopoII"/>
</dbReference>
<evidence type="ECO:0000256" key="9">
    <source>
        <dbReference type="ARBA" id="ARBA00022840"/>
    </source>
</evidence>
<dbReference type="SUPFAM" id="SSF56719">
    <property type="entry name" value="Type II DNA topoisomerase"/>
    <property type="match status" value="1"/>
</dbReference>
<dbReference type="GO" id="GO:0000819">
    <property type="term" value="P:sister chromatid segregation"/>
    <property type="evidence" value="ECO:0007669"/>
    <property type="project" value="TreeGrafter"/>
</dbReference>
<dbReference type="PRINTS" id="PR01158">
    <property type="entry name" value="TOPISMRASEII"/>
</dbReference>
<dbReference type="PROSITE" id="PS50600">
    <property type="entry name" value="ULP_PROTEASE"/>
    <property type="match status" value="1"/>
</dbReference>
<evidence type="ECO:0000256" key="1">
    <source>
        <dbReference type="ARBA" id="ARBA00000185"/>
    </source>
</evidence>
<dbReference type="PROSITE" id="PS00177">
    <property type="entry name" value="TOPOISOMERASE_II"/>
    <property type="match status" value="1"/>
</dbReference>
<dbReference type="Gene3D" id="3.30.230.10">
    <property type="match status" value="1"/>
</dbReference>
<evidence type="ECO:0000313" key="16">
    <source>
        <dbReference type="EMBL" id="KAF0931955.1"/>
    </source>
</evidence>
<dbReference type="GO" id="GO:0006265">
    <property type="term" value="P:DNA topological change"/>
    <property type="evidence" value="ECO:0007669"/>
    <property type="project" value="UniProtKB-UniRule"/>
</dbReference>
<gene>
    <name evidence="16" type="ORF">E2562_007456</name>
</gene>
<dbReference type="EC" id="5.6.2.2" evidence="13"/>
<keyword evidence="10 13" id="KW-0799">Topoisomerase</keyword>
<protein>
    <recommendedName>
        <fullName evidence="13">DNA topoisomerase 2</fullName>
        <ecNumber evidence="13">5.6.2.2</ecNumber>
    </recommendedName>
</protein>
<keyword evidence="7 13" id="KW-0547">Nucleotide-binding</keyword>
<keyword evidence="12 13" id="KW-0413">Isomerase</keyword>
<dbReference type="CDD" id="cd03365">
    <property type="entry name" value="TOPRIM_TopoIIA"/>
    <property type="match status" value="1"/>
</dbReference>
<keyword evidence="17" id="KW-1185">Reference proteome</keyword>
<dbReference type="Gene3D" id="3.40.395.10">
    <property type="entry name" value="Adenoviral Proteinase, Chain A"/>
    <property type="match status" value="1"/>
</dbReference>
<evidence type="ECO:0000256" key="7">
    <source>
        <dbReference type="ARBA" id="ARBA00022741"/>
    </source>
</evidence>
<dbReference type="InterPro" id="IPR014721">
    <property type="entry name" value="Ribsml_uS5_D2-typ_fold_subgr"/>
</dbReference>
<evidence type="ECO:0000259" key="14">
    <source>
        <dbReference type="PROSITE" id="PS50600"/>
    </source>
</evidence>
<dbReference type="GO" id="GO:0003677">
    <property type="term" value="F:DNA binding"/>
    <property type="evidence" value="ECO:0007669"/>
    <property type="project" value="UniProtKB-UniRule"/>
</dbReference>
<dbReference type="OrthoDB" id="276498at2759"/>
<name>A0A6G1F549_9ORYZ</name>
<evidence type="ECO:0000256" key="10">
    <source>
        <dbReference type="ARBA" id="ARBA00023029"/>
    </source>
</evidence>
<dbReference type="EMBL" id="SPHZ02000001">
    <property type="protein sequence ID" value="KAF0931955.1"/>
    <property type="molecule type" value="Genomic_DNA"/>
</dbReference>
<dbReference type="PANTHER" id="PTHR10169:SF38">
    <property type="entry name" value="DNA TOPOISOMERASE 2"/>
    <property type="match status" value="1"/>
</dbReference>
<dbReference type="Gene3D" id="3.30.565.10">
    <property type="entry name" value="Histidine kinase-like ATPase, C-terminal domain"/>
    <property type="match status" value="1"/>
</dbReference>
<keyword evidence="11 13" id="KW-0238">DNA-binding</keyword>
<dbReference type="InterPro" id="IPR031660">
    <property type="entry name" value="TOPRIM_C"/>
</dbReference>
<dbReference type="GO" id="GO:0000712">
    <property type="term" value="P:resolution of meiotic recombination intermediates"/>
    <property type="evidence" value="ECO:0007669"/>
    <property type="project" value="TreeGrafter"/>
</dbReference>
<dbReference type="InterPro" id="IPR001241">
    <property type="entry name" value="Topo_IIA"/>
</dbReference>
<comment type="function">
    <text evidence="13">Control of topological states of DNA by transient breakage and subsequent rejoining of DNA strands. Topoisomerase II makes double-strand breaks.</text>
</comment>
<dbReference type="InterPro" id="IPR001154">
    <property type="entry name" value="TopoII_euk"/>
</dbReference>
<dbReference type="InterPro" id="IPR003653">
    <property type="entry name" value="Peptidase_C48_C"/>
</dbReference>
<dbReference type="GO" id="GO:0005524">
    <property type="term" value="F:ATP binding"/>
    <property type="evidence" value="ECO:0007669"/>
    <property type="project" value="UniProtKB-UniRule"/>
</dbReference>
<dbReference type="FunFam" id="3.40.50.670:FF:000001">
    <property type="entry name" value="DNA topoisomerase 2"/>
    <property type="match status" value="1"/>
</dbReference>
<evidence type="ECO:0000256" key="6">
    <source>
        <dbReference type="ARBA" id="ARBA00022670"/>
    </source>
</evidence>
<evidence type="ECO:0000256" key="12">
    <source>
        <dbReference type="ARBA" id="ARBA00023235"/>
    </source>
</evidence>
<dbReference type="InterPro" id="IPR018522">
    <property type="entry name" value="TopoIIA_CS"/>
</dbReference>
<reference evidence="16 17" key="1">
    <citation type="submission" date="2019-11" db="EMBL/GenBank/DDBJ databases">
        <title>Whole genome sequence of Oryza granulata.</title>
        <authorList>
            <person name="Li W."/>
        </authorList>
    </citation>
    <scope>NUCLEOTIDE SEQUENCE [LARGE SCALE GENOMIC DNA]</scope>
    <source>
        <strain evidence="17">cv. Menghai</strain>
        <tissue evidence="16">Leaf</tissue>
    </source>
</reference>
<dbReference type="Pfam" id="PF01751">
    <property type="entry name" value="Toprim"/>
    <property type="match status" value="1"/>
</dbReference>
<evidence type="ECO:0000259" key="15">
    <source>
        <dbReference type="PROSITE" id="PS50880"/>
    </source>
</evidence>
<dbReference type="InterPro" id="IPR038765">
    <property type="entry name" value="Papain-like_cys_pep_sf"/>
</dbReference>
<comment type="similarity">
    <text evidence="5 13">Belongs to the type II topoisomerase family.</text>
</comment>
<proteinExistence type="inferred from homology"/>
<dbReference type="FunFam" id="3.30.1490.30:FF:000001">
    <property type="entry name" value="DNA topoisomerase 2"/>
    <property type="match status" value="1"/>
</dbReference>
<dbReference type="InterPro" id="IPR006171">
    <property type="entry name" value="TOPRIM_dom"/>
</dbReference>
<dbReference type="Pfam" id="PF16898">
    <property type="entry name" value="TOPRIM_C"/>
    <property type="match status" value="1"/>
</dbReference>
<dbReference type="InterPro" id="IPR020568">
    <property type="entry name" value="Ribosomal_Su5_D2-typ_SF"/>
</dbReference>
<dbReference type="Proteomes" id="UP000479710">
    <property type="component" value="Unassembled WGS sequence"/>
</dbReference>
<sequence length="975" mass="111611">MPPDMHINLLERQTQMLWVYEGKAMVRRNISYIPALYTMFDRILLFSARIGISQIDILRVSINVAKGRISIYSHGDGLPVEAIPEDINPRELFFHGILSDNINIKKTGADRSNSGDVFTFFSKLIIEISDSGQKYKQVFYENLGKKKNTKITMCHTKVCWTRVTFFPNLDMLNMTHLEDDIVALMRRRVIDMLGILKKEIKVELDGHVLPDYCFPDYVDLYLQSASRERSQNVPRVYQKLNRSWEVCVSLSKGQFEQLSFVNGIATIGGAHIDIVTRCIEKRLISAVKKKSRNAVILLSNVKNHLWVFINAVMPSAEFDSCAQGTLITPYTCLDINFEQSVEFNEFLTQVADSFIFTEVFKWAMLRLNLAMALREENESSELTIEAIPKLHDAYCAGGKDSDKCTLIITEGDSAMSLAMVGLAELGRDYYGVFALKGKLLNVRDASIDKIVGNLEINHIKKIIGLDHTKVYYNTNDLRYGHIMIMTDQDHDGSHIKGLLINFFHVFWPSLLKIPTFLVEFVTPLVKATNRAENSLLYFYTMPEYKSWEESHPGADSSGWSIKYYKGLGTSTFEEGRQYFKDIAIDQRHFIWVDEEDDKAIEIAFSNKQVEERKEWIRNFQMVRELEAEYEHLDKHIFTLGETSPEMLWLRDLDALEKKLDILDQEDEAAYLQRKMRNIPINKGVIEKQRLSFDSNDGVVAMDELRVQKQKVSKEALPCQNVSSCLSDEKAYKNMALQSRRNASTSSIRSPSKDIKANVPSERKYEDLLNDLRTLQGRNWLNDGVICRIFKIFSETICNNKILLVPQGVSTLLSNPLYYSETVKNLELPSYSLVLIPVNDAQENPNPSADAGSHWSLLVLDMTRADTPMFHHHDSLGTFNWEVAKCLAEKIKVLPAVAKAQICNVPVLQQDSYNCGVYVLAIAEAICEWFVENQEYAHISNYNSFMKARINNPKEVHEMRKKYINMILNNPGSLDS</sequence>
<dbReference type="SMART" id="SM00433">
    <property type="entry name" value="TOP2c"/>
    <property type="match status" value="1"/>
</dbReference>
<comment type="caution">
    <text evidence="16">The sequence shown here is derived from an EMBL/GenBank/DDBJ whole genome shotgun (WGS) entry which is preliminary data.</text>
</comment>
<dbReference type="InterPro" id="IPR050634">
    <property type="entry name" value="DNA_Topoisomerase_II"/>
</dbReference>
<keyword evidence="9 13" id="KW-0067">ATP-binding</keyword>
<dbReference type="GO" id="GO:0006508">
    <property type="term" value="P:proteolysis"/>
    <property type="evidence" value="ECO:0007669"/>
    <property type="project" value="UniProtKB-KW"/>
</dbReference>
<dbReference type="InterPro" id="IPR013759">
    <property type="entry name" value="Topo_IIA_B_C"/>
</dbReference>
<dbReference type="GO" id="GO:0005634">
    <property type="term" value="C:nucleus"/>
    <property type="evidence" value="ECO:0007669"/>
    <property type="project" value="TreeGrafter"/>
</dbReference>
<dbReference type="SUPFAM" id="SSF54211">
    <property type="entry name" value="Ribosomal protein S5 domain 2-like"/>
    <property type="match status" value="1"/>
</dbReference>
<evidence type="ECO:0000256" key="5">
    <source>
        <dbReference type="ARBA" id="ARBA00011080"/>
    </source>
</evidence>
<comment type="cofactor">
    <cofactor evidence="3">
        <name>Mg(2+)</name>
        <dbReference type="ChEBI" id="CHEBI:18420"/>
    </cofactor>
</comment>
<evidence type="ECO:0000256" key="2">
    <source>
        <dbReference type="ARBA" id="ARBA00001913"/>
    </source>
</evidence>
<keyword evidence="8" id="KW-0378">Hydrolase</keyword>
<dbReference type="SUPFAM" id="SSF54001">
    <property type="entry name" value="Cysteine proteinases"/>
    <property type="match status" value="1"/>
</dbReference>
<dbReference type="GO" id="GO:0008234">
    <property type="term" value="F:cysteine-type peptidase activity"/>
    <property type="evidence" value="ECO:0007669"/>
    <property type="project" value="InterPro"/>
</dbReference>
<evidence type="ECO:0000256" key="8">
    <source>
        <dbReference type="ARBA" id="ARBA00022801"/>
    </source>
</evidence>
<dbReference type="PRINTS" id="PR00418">
    <property type="entry name" value="TPI2FAMILY"/>
</dbReference>
<dbReference type="InterPro" id="IPR036890">
    <property type="entry name" value="HATPase_C_sf"/>
</dbReference>
<dbReference type="PROSITE" id="PS50880">
    <property type="entry name" value="TOPRIM"/>
    <property type="match status" value="1"/>
</dbReference>
<feature type="domain" description="Toprim" evidence="15">
    <location>
        <begin position="404"/>
        <end position="518"/>
    </location>
</feature>
<dbReference type="PANTHER" id="PTHR10169">
    <property type="entry name" value="DNA TOPOISOMERASE/GYRASE"/>
    <property type="match status" value="1"/>
</dbReference>
<comment type="subunit">
    <text evidence="13">Homodimer.</text>
</comment>
<feature type="domain" description="Ubiquitin-like protease family profile" evidence="14">
    <location>
        <begin position="764"/>
        <end position="925"/>
    </location>
</feature>
<dbReference type="GO" id="GO:0003918">
    <property type="term" value="F:DNA topoisomerase type II (double strand cut, ATP-hydrolyzing) activity"/>
    <property type="evidence" value="ECO:0007669"/>
    <property type="project" value="UniProtKB-UniRule"/>
</dbReference>
<evidence type="ECO:0000313" key="17">
    <source>
        <dbReference type="Proteomes" id="UP000479710"/>
    </source>
</evidence>
<evidence type="ECO:0000256" key="13">
    <source>
        <dbReference type="RuleBase" id="RU362094"/>
    </source>
</evidence>
<dbReference type="Pfam" id="PF00204">
    <property type="entry name" value="DNA_gyraseB"/>
    <property type="match status" value="1"/>
</dbReference>
<dbReference type="AlphaFoldDB" id="A0A6G1F549"/>
<dbReference type="InterPro" id="IPR013760">
    <property type="entry name" value="Topo_IIA-like_dom_sf"/>
</dbReference>
<dbReference type="Gene3D" id="3.30.1490.30">
    <property type="match status" value="1"/>
</dbReference>
<accession>A0A6G1F549</accession>
<feature type="non-terminal residue" evidence="16">
    <location>
        <position position="975"/>
    </location>
</feature>
<evidence type="ECO:0000256" key="3">
    <source>
        <dbReference type="ARBA" id="ARBA00001946"/>
    </source>
</evidence>
<evidence type="ECO:0000256" key="11">
    <source>
        <dbReference type="ARBA" id="ARBA00023125"/>
    </source>
</evidence>
<comment type="cofactor">
    <cofactor evidence="2">
        <name>Ca(2+)</name>
        <dbReference type="ChEBI" id="CHEBI:29108"/>
    </cofactor>
</comment>
<dbReference type="SUPFAM" id="SSF55874">
    <property type="entry name" value="ATPase domain of HSP90 chaperone/DNA topoisomerase II/histidine kinase"/>
    <property type="match status" value="1"/>
</dbReference>
<dbReference type="InterPro" id="IPR013506">
    <property type="entry name" value="Topo_IIA_bsu_dom2"/>
</dbReference>
<keyword evidence="6" id="KW-0645">Protease</keyword>
<organism evidence="16 17">
    <name type="scientific">Oryza meyeriana var. granulata</name>
    <dbReference type="NCBI Taxonomy" id="110450"/>
    <lineage>
        <taxon>Eukaryota</taxon>
        <taxon>Viridiplantae</taxon>
        <taxon>Streptophyta</taxon>
        <taxon>Embryophyta</taxon>
        <taxon>Tracheophyta</taxon>
        <taxon>Spermatophyta</taxon>
        <taxon>Magnoliopsida</taxon>
        <taxon>Liliopsida</taxon>
        <taxon>Poales</taxon>
        <taxon>Poaceae</taxon>
        <taxon>BOP clade</taxon>
        <taxon>Oryzoideae</taxon>
        <taxon>Oryzeae</taxon>
        <taxon>Oryzinae</taxon>
        <taxon>Oryza</taxon>
        <taxon>Oryza meyeriana</taxon>
    </lineage>
</organism>
<evidence type="ECO:0000256" key="4">
    <source>
        <dbReference type="ARBA" id="ARBA00005234"/>
    </source>
</evidence>